<evidence type="ECO:0000313" key="4">
    <source>
        <dbReference type="Proteomes" id="UP000039865"/>
    </source>
</evidence>
<evidence type="ECO:0000256" key="1">
    <source>
        <dbReference type="SAM" id="Coils"/>
    </source>
</evidence>
<evidence type="ECO:0000313" key="3">
    <source>
        <dbReference type="EMBL" id="CDW72037.1"/>
    </source>
</evidence>
<evidence type="ECO:0000256" key="2">
    <source>
        <dbReference type="SAM" id="MobiDB-lite"/>
    </source>
</evidence>
<reference evidence="3 4" key="1">
    <citation type="submission" date="2014-06" db="EMBL/GenBank/DDBJ databases">
        <authorList>
            <person name="Swart Estienne"/>
        </authorList>
    </citation>
    <scope>NUCLEOTIDE SEQUENCE [LARGE SCALE GENOMIC DNA]</scope>
    <source>
        <strain evidence="3 4">130c</strain>
    </source>
</reference>
<feature type="region of interest" description="Disordered" evidence="2">
    <location>
        <begin position="863"/>
        <end position="907"/>
    </location>
</feature>
<feature type="coiled-coil region" evidence="1">
    <location>
        <begin position="30"/>
        <end position="75"/>
    </location>
</feature>
<name>A0A077ZQ27_STYLE</name>
<feature type="compositionally biased region" description="Polar residues" evidence="2">
    <location>
        <begin position="863"/>
        <end position="887"/>
    </location>
</feature>
<dbReference type="Proteomes" id="UP000039865">
    <property type="component" value="Unassembled WGS sequence"/>
</dbReference>
<keyword evidence="1" id="KW-0175">Coiled coil</keyword>
<accession>A0A077ZQ27</accession>
<dbReference type="AlphaFoldDB" id="A0A077ZQ27"/>
<protein>
    <submittedName>
        <fullName evidence="3">Uncharacterized protein</fullName>
    </submittedName>
</protein>
<feature type="coiled-coil region" evidence="1">
    <location>
        <begin position="127"/>
        <end position="197"/>
    </location>
</feature>
<gene>
    <name evidence="3" type="primary">Contig10283.g10969</name>
    <name evidence="3" type="ORF">STYLEM_990</name>
</gene>
<sequence>MNHNPTHHLSQSMSFTPSSLAGSFNFNPDRQKFDEELQVLKKQIRIKEAEFNKEKALLQQQVELLRIQLSESNEREINLKKVNENIMEALQNNPLNSSKSFEIEINEEHPKVAEIIRMLKQDFSISQQKERERNRESEYEIQKENQQLNFRILDLEKQIEFHLRQSEYDQNKYQVLKQKYEIDTRDIESKIRKQQQDIIKRLQLELDTVYADIDRQVIVKLNERLQDHQDNNQVIIKYQKEQQQFLEEQNQMRRKIDGQDKQIELNLDKLKQYEDELHSVKLKNKQYEKKLKEDYDIIKKQNIDYEKRIELLEFQVIQYRKGNPIVQKKAMNTFGVKSRNKAINKENIIGNKSQPTEQLEDDDDEKNKLRRQVSLLRCQLKKLEIDIKDLKVKSQQEINTLKDKLNIERKKRMNIYEDKIDKNNQLLQDLLEKDQTIFTLNRQMAKLQEKVQTFTNGTFRGNTPNHLMTSSLHESIIHNGAFTNSMVDLFPIQNHHAVETSRRLISPLRSLDLTILNKENQSNTNSLSFSMLPIKKEQANQKTSRQTSQKKNPLVVSPKQIKRTRINSVQLNDRGSINNLVGTLNFVKLKSSRDHSIAEVNEDLYKDSVESLQNFKSGMKEMITSSQMTMQKHQSTKVQDYYSMKNNQDDELIETLLKDSKKNKNEIPQNLFLDSLENHSQHSDNEESKNFYDQLQKQSFSTTANAQYQKYQKMRNQTLEKQRAIEIHRENMKKQRSKILEDQVNEDEDCLVNILEHEDTNIDVQRTITHTRQHLSTENLFKESQNTMESLNTFRNQQMQKQLRDLNKLKQASIPLPRPQKQSFQRGAVQKILKLKDNYEKQFVQNNDLQFLTSASKLPPCSSRLNGMRSINKSPSSPDIMHQMSTSSRKKKLEQRQDSCPSPLDEDETVLTLGSGEKLRIKEVNFQNLDHYQNQFKEQRHKFSASIKPISTKNVVKKSNQNESMFGFRSRTNSLISSSCSEIQIKMRFIQPQYERSQQANKKDSNINSMVNHSKIKSVGINYL</sequence>
<keyword evidence="4" id="KW-1185">Reference proteome</keyword>
<dbReference type="OrthoDB" id="313592at2759"/>
<organism evidence="3 4">
    <name type="scientific">Stylonychia lemnae</name>
    <name type="common">Ciliate</name>
    <dbReference type="NCBI Taxonomy" id="5949"/>
    <lineage>
        <taxon>Eukaryota</taxon>
        <taxon>Sar</taxon>
        <taxon>Alveolata</taxon>
        <taxon>Ciliophora</taxon>
        <taxon>Intramacronucleata</taxon>
        <taxon>Spirotrichea</taxon>
        <taxon>Stichotrichia</taxon>
        <taxon>Sporadotrichida</taxon>
        <taxon>Oxytrichidae</taxon>
        <taxon>Stylonychinae</taxon>
        <taxon>Stylonychia</taxon>
    </lineage>
</organism>
<dbReference type="EMBL" id="CCKQ01000948">
    <property type="protein sequence ID" value="CDW72037.1"/>
    <property type="molecule type" value="Genomic_DNA"/>
</dbReference>
<feature type="coiled-coil region" evidence="1">
    <location>
        <begin position="359"/>
        <end position="433"/>
    </location>
</feature>
<proteinExistence type="predicted"/>
<dbReference type="InParanoid" id="A0A077ZQ27"/>
<feature type="coiled-coil region" evidence="1">
    <location>
        <begin position="256"/>
        <end position="308"/>
    </location>
</feature>